<name>A0A7T8ASX4_9ORTO</name>
<dbReference type="InterPro" id="IPR048837">
    <property type="entry name" value="PB2_cap-bd"/>
</dbReference>
<dbReference type="EMBL" id="MT195539">
    <property type="protein sequence ID" value="QQN90102.1"/>
    <property type="molecule type" value="Viral_cRNA"/>
</dbReference>
<protein>
    <submittedName>
        <fullName evidence="2">PB2 polymerase subunit</fullName>
    </submittedName>
</protein>
<accession>A0A7T8ASX4</accession>
<organism evidence="2">
    <name type="scientific">Soybean thrips thogotovirus 1</name>
    <dbReference type="NCBI Taxonomy" id="2797871"/>
    <lineage>
        <taxon>Viruses</taxon>
        <taxon>Riboviria</taxon>
        <taxon>Orthornavirae</taxon>
        <taxon>Negarnaviricota</taxon>
        <taxon>Polyploviricotina</taxon>
        <taxon>Insthoviricetes</taxon>
        <taxon>Articulavirales</taxon>
        <taxon>Orthomyxoviridae</taxon>
        <taxon>Thogotovirus</taxon>
    </lineage>
</organism>
<dbReference type="Pfam" id="PF21490">
    <property type="entry name" value="PB2_cap-binding"/>
    <property type="match status" value="1"/>
</dbReference>
<reference evidence="2" key="1">
    <citation type="journal article" date="2020" name="Viruses">
        <title>Soybean Thrips (Thysanoptera: Thripidae) Harbor Highly Diverse Populations of Arthropod, Fungal and Plant Viruses.</title>
        <authorList>
            <person name="Thekke-Veetil T."/>
            <person name="Lagos-Kutz D."/>
            <person name="McCoppin N.K."/>
            <person name="Hartman G.L."/>
            <person name="Ju H.K."/>
            <person name="Lim H.S."/>
            <person name="Domier L.L."/>
        </authorList>
    </citation>
    <scope>NUCLEOTIDE SEQUENCE</scope>
    <source>
        <strain evidence="2">STN1</strain>
    </source>
</reference>
<evidence type="ECO:0000259" key="1">
    <source>
        <dbReference type="Pfam" id="PF21490"/>
    </source>
</evidence>
<proteinExistence type="predicted"/>
<feature type="domain" description="Polymerase basic protein 2 cap-binding" evidence="1">
    <location>
        <begin position="350"/>
        <end position="418"/>
    </location>
</feature>
<sequence>MTSKETLMHLIDIYRRVSQNYSLNTLSMSEYDTIKRFTSSKKDSEPQMRLSGAMAKPFPIVMKKNSVIPQEDNGLRLIGRREVDTKGAKTASLLALDWYSAEGPLGDLQQVETLLAIEKERVRKYISLDVPSPTFFHAYSTRKPVRIESALQGVPNQKKRQVLMNALLPDFCPPELMLPQNDKDVRDLVNLITPRFDIRTFANIAHFAQQLMGTRVRWLPTMVETDSDTAEMLYVCLSPYYYCSLRTGADASVISAEYLSHKLVSRALEDDEPKDKLLNLLSKVEINNANALTWFSNLSSSKPYTQIIKAALHLPISTVSNIGGTSFSVSMTDAVPVSESLKVDIAGLDLFHFDWYQGEETVYFENQSFRGQFHKKDRVIEKIEVTPLTDESNFYPTLVHICYYSRAYKTGFDSPLPILKSSKVYHKEILNYHLKEKEETLSLFKPFISTGVINTSGFISQFGPYLSKIKFLKTRIQDYTTIQYTDTDVTNQLKVIGTMRVQTSAGVIVSKKIIQDPECIQHIPTHGQLPSGLSQETLLELGILKNSDIAGSIHLKRMAQEMAKVLHMVDRHEYEQEILKGCTVLCPIKNCWRTARETISNLRPSFDQNSLPDVADLLYLLTLCAANNNAGNKRIPVSYKTSSGMSLMSRYGKQGMIRATKDDLRIFGKIVLSKVERAKGTKRYKATTIFSSKPNYPSYKNLSELEQFAPPKGIVESKGRWVLYEDRKRKHEASDDVELALSDTRAKRQALELPFD</sequence>
<evidence type="ECO:0000313" key="2">
    <source>
        <dbReference type="EMBL" id="QQN90102.1"/>
    </source>
</evidence>